<dbReference type="GO" id="GO:0042773">
    <property type="term" value="P:ATP synthesis coupled electron transport"/>
    <property type="evidence" value="ECO:0007669"/>
    <property type="project" value="InterPro"/>
</dbReference>
<dbReference type="PANTHER" id="PTHR43373:SF1">
    <property type="entry name" value="NA(+)_H(+) ANTIPORTER SUBUNIT A"/>
    <property type="match status" value="1"/>
</dbReference>
<feature type="transmembrane region" description="Helical" evidence="3">
    <location>
        <begin position="273"/>
        <end position="292"/>
    </location>
</feature>
<sequence length="495" mass="51411">MPWVVMAVALPFAGMLLALPLGRHAHRLAWAVLPSGLAVSVLLVVQVWRGGETVAYAIGGFAPPLGIALRADGLSALLVLTTALVVCATGLFALAEFRPPSAEREARASVLFWPLLFALWGALNAAFLGGDLFNLYVALELLTLAAVPLVSLEGKPETFAAALRYLLFALLGSVLYLVGVALLYGAYGTLDIALLAGAARSEPAAWAAGALMTAGLLAKTALFPLHLWLPPAHAGAPAAASAVLSGLVVKASFYLLVRLWFDALPAVAHPEAATLLAALGTAAILFGSVLALRQERLKLAVAYSTMAQLGYLFLMFPLTGGPTEAQPWSAGAWNGGILHAISHAFAKSAMFLAAGLILEAVGHDRIAGLGGIGRALPMTVFAFGLAGLSLMGLPPSGGFIAKWLLVTTALASGQWWWAVPMLAGGLLAAGYVFRVLNPALAGADEPVALRRPVPRRRQAIPLVLALLSVLLGLLPLGPYRLLWVGRPTAAEEGLG</sequence>
<dbReference type="InterPro" id="IPR050616">
    <property type="entry name" value="CPA3_Na-H_Antiporter_A"/>
</dbReference>
<dbReference type="Pfam" id="PF00361">
    <property type="entry name" value="Proton_antipo_M"/>
    <property type="match status" value="1"/>
</dbReference>
<feature type="transmembrane region" description="Helical" evidence="3">
    <location>
        <begin position="299"/>
        <end position="320"/>
    </location>
</feature>
<comment type="caution">
    <text evidence="5">The sequence shown here is derived from an EMBL/GenBank/DDBJ whole genome shotgun (WGS) entry which is preliminary data.</text>
</comment>
<protein>
    <submittedName>
        <fullName evidence="5">NADH dehydrogenase</fullName>
    </submittedName>
</protein>
<feature type="transmembrane region" description="Helical" evidence="3">
    <location>
        <begin position="241"/>
        <end position="261"/>
    </location>
</feature>
<keyword evidence="3" id="KW-0472">Membrane</keyword>
<feature type="transmembrane region" description="Helical" evidence="3">
    <location>
        <begin position="28"/>
        <end position="47"/>
    </location>
</feature>
<dbReference type="InterPro" id="IPR001750">
    <property type="entry name" value="ND/Mrp_TM"/>
</dbReference>
<evidence type="ECO:0000256" key="2">
    <source>
        <dbReference type="RuleBase" id="RU000320"/>
    </source>
</evidence>
<organism evidence="5 6">
    <name type="scientific">Caldovatus sediminis</name>
    <dbReference type="NCBI Taxonomy" id="2041189"/>
    <lineage>
        <taxon>Bacteria</taxon>
        <taxon>Pseudomonadati</taxon>
        <taxon>Pseudomonadota</taxon>
        <taxon>Alphaproteobacteria</taxon>
        <taxon>Acetobacterales</taxon>
        <taxon>Roseomonadaceae</taxon>
        <taxon>Caldovatus</taxon>
    </lineage>
</organism>
<feature type="transmembrane region" description="Helical" evidence="3">
    <location>
        <begin position="204"/>
        <end position="229"/>
    </location>
</feature>
<keyword evidence="6" id="KW-1185">Reference proteome</keyword>
<feature type="transmembrane region" description="Helical" evidence="3">
    <location>
        <begin position="162"/>
        <end position="184"/>
    </location>
</feature>
<evidence type="ECO:0000256" key="3">
    <source>
        <dbReference type="SAM" id="Phobius"/>
    </source>
</evidence>
<feature type="transmembrane region" description="Helical" evidence="3">
    <location>
        <begin position="340"/>
        <end position="362"/>
    </location>
</feature>
<gene>
    <name evidence="5" type="ORF">GCM10010964_29800</name>
</gene>
<dbReference type="GO" id="GO:0012505">
    <property type="term" value="C:endomembrane system"/>
    <property type="evidence" value="ECO:0007669"/>
    <property type="project" value="UniProtKB-SubCell"/>
</dbReference>
<dbReference type="EMBL" id="BMKS01000009">
    <property type="protein sequence ID" value="GGG40260.1"/>
    <property type="molecule type" value="Genomic_DNA"/>
</dbReference>
<dbReference type="GO" id="GO:0016020">
    <property type="term" value="C:membrane"/>
    <property type="evidence" value="ECO:0007669"/>
    <property type="project" value="UniProtKB-SubCell"/>
</dbReference>
<feature type="domain" description="NADH:quinone oxidoreductase/Mrp antiporter transmembrane" evidence="4">
    <location>
        <begin position="130"/>
        <end position="420"/>
    </location>
</feature>
<feature type="transmembrane region" description="Helical" evidence="3">
    <location>
        <begin position="414"/>
        <end position="433"/>
    </location>
</feature>
<comment type="subcellular location">
    <subcellularLocation>
        <location evidence="1">Endomembrane system</location>
        <topology evidence="1">Multi-pass membrane protein</topology>
    </subcellularLocation>
    <subcellularLocation>
        <location evidence="2">Membrane</location>
        <topology evidence="2">Multi-pass membrane protein</topology>
    </subcellularLocation>
</comment>
<dbReference type="PRINTS" id="PR01437">
    <property type="entry name" value="NUOXDRDTASE4"/>
</dbReference>
<evidence type="ECO:0000313" key="6">
    <source>
        <dbReference type="Proteomes" id="UP000597507"/>
    </source>
</evidence>
<reference evidence="5 6" key="1">
    <citation type="journal article" date="2014" name="Int. J. Syst. Evol. Microbiol.">
        <title>Complete genome sequence of Corynebacterium casei LMG S-19264T (=DSM 44701T), isolated from a smear-ripened cheese.</title>
        <authorList>
            <consortium name="US DOE Joint Genome Institute (JGI-PGF)"/>
            <person name="Walter F."/>
            <person name="Albersmeier A."/>
            <person name="Kalinowski J."/>
            <person name="Ruckert C."/>
        </authorList>
    </citation>
    <scope>NUCLEOTIDE SEQUENCE [LARGE SCALE GENOMIC DNA]</scope>
    <source>
        <strain evidence="5 6">CGMCC 1.16330</strain>
    </source>
</reference>
<keyword evidence="3" id="KW-1133">Transmembrane helix</keyword>
<evidence type="ECO:0000313" key="5">
    <source>
        <dbReference type="EMBL" id="GGG40260.1"/>
    </source>
</evidence>
<keyword evidence="2 3" id="KW-0812">Transmembrane</keyword>
<accession>A0A8J2ZDA6</accession>
<feature type="transmembrane region" description="Helical" evidence="3">
    <location>
        <begin position="133"/>
        <end position="150"/>
    </location>
</feature>
<dbReference type="PANTHER" id="PTHR43373">
    <property type="entry name" value="NA(+)/H(+) ANTIPORTER SUBUNIT"/>
    <property type="match status" value="1"/>
</dbReference>
<feature type="transmembrane region" description="Helical" evidence="3">
    <location>
        <begin position="374"/>
        <end position="394"/>
    </location>
</feature>
<dbReference type="GO" id="GO:0008137">
    <property type="term" value="F:NADH dehydrogenase (ubiquinone) activity"/>
    <property type="evidence" value="ECO:0007669"/>
    <property type="project" value="InterPro"/>
</dbReference>
<feature type="transmembrane region" description="Helical" evidence="3">
    <location>
        <begin position="459"/>
        <end position="477"/>
    </location>
</feature>
<feature type="transmembrane region" description="Helical" evidence="3">
    <location>
        <begin position="109"/>
        <end position="127"/>
    </location>
</feature>
<dbReference type="AlphaFoldDB" id="A0A8J2ZDA6"/>
<evidence type="ECO:0000259" key="4">
    <source>
        <dbReference type="Pfam" id="PF00361"/>
    </source>
</evidence>
<proteinExistence type="predicted"/>
<dbReference type="InterPro" id="IPR003918">
    <property type="entry name" value="NADH_UbQ_OxRdtase"/>
</dbReference>
<evidence type="ECO:0000256" key="1">
    <source>
        <dbReference type="ARBA" id="ARBA00004127"/>
    </source>
</evidence>
<dbReference type="Proteomes" id="UP000597507">
    <property type="component" value="Unassembled WGS sequence"/>
</dbReference>
<feature type="transmembrane region" description="Helical" evidence="3">
    <location>
        <begin position="77"/>
        <end position="97"/>
    </location>
</feature>
<name>A0A8J2ZDA6_9PROT</name>